<reference evidence="2 3" key="1">
    <citation type="submission" date="2019-03" db="EMBL/GenBank/DDBJ databases">
        <title>Genomic Encyclopedia of Type Strains, Phase IV (KMG-IV): sequencing the most valuable type-strain genomes for metagenomic binning, comparative biology and taxonomic classification.</title>
        <authorList>
            <person name="Goeker M."/>
        </authorList>
    </citation>
    <scope>NUCLEOTIDE SEQUENCE [LARGE SCALE GENOMIC DNA]</scope>
    <source>
        <strain evidence="2 3">DSM 11170</strain>
    </source>
</reference>
<name>A0A4R2RUV2_9FIRM</name>
<dbReference type="PRINTS" id="PR00411">
    <property type="entry name" value="PNDRDTASEI"/>
</dbReference>
<dbReference type="Gene3D" id="3.40.50.720">
    <property type="entry name" value="NAD(P)-binding Rossmann-like Domain"/>
    <property type="match status" value="1"/>
</dbReference>
<accession>A0A4R2RUV2</accession>
<dbReference type="GO" id="GO:0016491">
    <property type="term" value="F:oxidoreductase activity"/>
    <property type="evidence" value="ECO:0007669"/>
    <property type="project" value="InterPro"/>
</dbReference>
<dbReference type="Pfam" id="PF07992">
    <property type="entry name" value="Pyr_redox_2"/>
    <property type="match status" value="1"/>
</dbReference>
<dbReference type="PANTHER" id="PTHR42783:SF3">
    <property type="entry name" value="GLUTAMATE SYNTHASE [NADPH] SMALL CHAIN-RELATED"/>
    <property type="match status" value="1"/>
</dbReference>
<proteinExistence type="predicted"/>
<sequence>MSLKQRADRQAMPCQDAQVRRHNFDEVALGYTEEQAVTEATRCIQCKNPRCKAGCPVEVLIPEFIQAVAERNFAEAARLLKERNALPAICGRVCPQETQCEEKCILGIKGEPVAIGRLERFVADWEMAQPEVKSEAPAAAPKTGYKMAVIGAGPAGLTCAADLAKLGHDVTLFEALHVAGGVLMYGIPEFRLPKAIVAKEIGLLQELGVDIQVNMVAGKTILVRELLQKGYDAVFLGTGAGLPRFMGIPGENLCGVFSANEFLTRTNLMCGYQFPRLNTPVSVGRRVAILGAGNVAMDAARTALRLGAEEVTIVYRRSAKEMPARAEEIEHAHEEGVKFQLLTNPVEIVGDENGWVQSMTCLRYELGEPDASGRRSPVPIPGSEFTIDVDTVIVAIGTDPNPLVTKTTPGLDLNRRGNIVADDDGCTSVPGVFAGGDIVTGAATVILAMGAGKKAAQAMDAYVRNKAAATAQ</sequence>
<evidence type="ECO:0000313" key="2">
    <source>
        <dbReference type="EMBL" id="TCP67174.1"/>
    </source>
</evidence>
<dbReference type="PROSITE" id="PS51379">
    <property type="entry name" value="4FE4S_FER_2"/>
    <property type="match status" value="1"/>
</dbReference>
<dbReference type="InterPro" id="IPR009051">
    <property type="entry name" value="Helical_ferredxn"/>
</dbReference>
<dbReference type="SUPFAM" id="SSF46548">
    <property type="entry name" value="alpha-helical ferredoxin"/>
    <property type="match status" value="1"/>
</dbReference>
<comment type="caution">
    <text evidence="2">The sequence shown here is derived from an EMBL/GenBank/DDBJ whole genome shotgun (WGS) entry which is preliminary data.</text>
</comment>
<evidence type="ECO:0000259" key="1">
    <source>
        <dbReference type="PROSITE" id="PS51379"/>
    </source>
</evidence>
<feature type="domain" description="4Fe-4S ferredoxin-type" evidence="1">
    <location>
        <begin position="34"/>
        <end position="65"/>
    </location>
</feature>
<dbReference type="Gene3D" id="3.50.50.60">
    <property type="entry name" value="FAD/NAD(P)-binding domain"/>
    <property type="match status" value="1"/>
</dbReference>
<dbReference type="EMBL" id="SLXT01000005">
    <property type="protein sequence ID" value="TCP67174.1"/>
    <property type="molecule type" value="Genomic_DNA"/>
</dbReference>
<dbReference type="AlphaFoldDB" id="A0A4R2RUV2"/>
<protein>
    <submittedName>
        <fullName evidence="2">Sulfide dehydrogenase (Flavoprotein) subunit SudA</fullName>
    </submittedName>
</protein>
<dbReference type="PANTHER" id="PTHR42783">
    <property type="entry name" value="GLUTAMATE SYNTHASE [NADPH] SMALL CHAIN"/>
    <property type="match status" value="1"/>
</dbReference>
<dbReference type="Pfam" id="PF14691">
    <property type="entry name" value="Fer4_20"/>
    <property type="match status" value="1"/>
</dbReference>
<dbReference type="InterPro" id="IPR006004">
    <property type="entry name" value="SudA-like"/>
</dbReference>
<dbReference type="InterPro" id="IPR036188">
    <property type="entry name" value="FAD/NAD-bd_sf"/>
</dbReference>
<dbReference type="Gene3D" id="1.10.1060.10">
    <property type="entry name" value="Alpha-helical ferredoxin"/>
    <property type="match status" value="1"/>
</dbReference>
<dbReference type="SUPFAM" id="SSF51971">
    <property type="entry name" value="Nucleotide-binding domain"/>
    <property type="match status" value="1"/>
</dbReference>
<evidence type="ECO:0000313" key="3">
    <source>
        <dbReference type="Proteomes" id="UP000294813"/>
    </source>
</evidence>
<dbReference type="InterPro" id="IPR017896">
    <property type="entry name" value="4Fe4S_Fe-S-bd"/>
</dbReference>
<dbReference type="Proteomes" id="UP000294813">
    <property type="component" value="Unassembled WGS sequence"/>
</dbReference>
<gene>
    <name evidence="2" type="ORF">EDD73_10569</name>
</gene>
<organism evidence="2 3">
    <name type="scientific">Heliophilum fasciatum</name>
    <dbReference type="NCBI Taxonomy" id="35700"/>
    <lineage>
        <taxon>Bacteria</taxon>
        <taxon>Bacillati</taxon>
        <taxon>Bacillota</taxon>
        <taxon>Clostridia</taxon>
        <taxon>Eubacteriales</taxon>
        <taxon>Heliobacteriaceae</taxon>
        <taxon>Heliophilum</taxon>
    </lineage>
</organism>
<dbReference type="InterPro" id="IPR023753">
    <property type="entry name" value="FAD/NAD-binding_dom"/>
</dbReference>
<dbReference type="NCBIfam" id="TIGR01316">
    <property type="entry name" value="gltA"/>
    <property type="match status" value="1"/>
</dbReference>
<dbReference type="GO" id="GO:0051536">
    <property type="term" value="F:iron-sulfur cluster binding"/>
    <property type="evidence" value="ECO:0007669"/>
    <property type="project" value="InterPro"/>
</dbReference>
<dbReference type="InterPro" id="IPR028261">
    <property type="entry name" value="DPD_II"/>
</dbReference>
<dbReference type="PRINTS" id="PR00368">
    <property type="entry name" value="FADPNR"/>
</dbReference>
<keyword evidence="3" id="KW-1185">Reference proteome</keyword>